<dbReference type="Proteomes" id="UP001281761">
    <property type="component" value="Unassembled WGS sequence"/>
</dbReference>
<accession>A0ABQ9YBF5</accession>
<protein>
    <submittedName>
        <fullName evidence="1">Uncharacterized protein</fullName>
    </submittedName>
</protein>
<evidence type="ECO:0000313" key="1">
    <source>
        <dbReference type="EMBL" id="KAK2961050.1"/>
    </source>
</evidence>
<reference evidence="1 2" key="1">
    <citation type="journal article" date="2022" name="bioRxiv">
        <title>Genomics of Preaxostyla Flagellates Illuminates Evolutionary Transitions and the Path Towards Mitochondrial Loss.</title>
        <authorList>
            <person name="Novak L.V.F."/>
            <person name="Treitli S.C."/>
            <person name="Pyrih J."/>
            <person name="Halakuc P."/>
            <person name="Pipaliya S.V."/>
            <person name="Vacek V."/>
            <person name="Brzon O."/>
            <person name="Soukal P."/>
            <person name="Eme L."/>
            <person name="Dacks J.B."/>
            <person name="Karnkowska A."/>
            <person name="Elias M."/>
            <person name="Hampl V."/>
        </authorList>
    </citation>
    <scope>NUCLEOTIDE SEQUENCE [LARGE SCALE GENOMIC DNA]</scope>
    <source>
        <strain evidence="1">NAU3</strain>
        <tissue evidence="1">Gut</tissue>
    </source>
</reference>
<keyword evidence="2" id="KW-1185">Reference proteome</keyword>
<name>A0ABQ9YBF5_9EUKA</name>
<evidence type="ECO:0000313" key="2">
    <source>
        <dbReference type="Proteomes" id="UP001281761"/>
    </source>
</evidence>
<dbReference type="EMBL" id="JARBJD010000018">
    <property type="protein sequence ID" value="KAK2961050.1"/>
    <property type="molecule type" value="Genomic_DNA"/>
</dbReference>
<comment type="caution">
    <text evidence="1">The sequence shown here is derived from an EMBL/GenBank/DDBJ whole genome shotgun (WGS) entry which is preliminary data.</text>
</comment>
<sequence length="520" mass="56671">MERRTQSPVAIPYSITFIIPNPPRLTTLNEAEYDSALKTVRISLEGVDLSGTHKVTLSVNGTETVTIDVVFSSSQGQLGGILFDSETPTNVNMAFNTRYEIVEMKKDDVKVLCLGALSFTTKTEPTRLVTLECGYDEAKKTALIRMTGRALDSTKEYEIELRDSGNSKKTIEMSFNPTLCEWEGSAILYSVSETVELEYGMTYSVRGFMTKGETSPHLHEELTITIDDEPSRFNVVSITPNSIHTSLRLQLSGNGFIGKYLVTLTSDFSFVTAESATSAVSEEIALGWSDSLAFDAPFTIQSIVSMNPDSVVLLNGTLSFTTPKKQDSLSLFVDGGTGETSRWLEIIAELGVRRPTIGIVDSATLGSPIRVENGMVALLSNFGNVEPTLRIPSSACAQVESGMIVVSSSTLEIRDVDIVIDSLSFVRSPFCNELELDTEGRFIFIANLSFGAVNMRNGSLEVVTSSFHANSPNLSSFPSLRRNIRCSDGGHIEIGSLNGGMALCFPFGQAEHNWARLPVF</sequence>
<gene>
    <name evidence="1" type="ORF">BLNAU_3818</name>
</gene>
<proteinExistence type="predicted"/>
<organism evidence="1 2">
    <name type="scientific">Blattamonas nauphoetae</name>
    <dbReference type="NCBI Taxonomy" id="2049346"/>
    <lineage>
        <taxon>Eukaryota</taxon>
        <taxon>Metamonada</taxon>
        <taxon>Preaxostyla</taxon>
        <taxon>Oxymonadida</taxon>
        <taxon>Blattamonas</taxon>
    </lineage>
</organism>